<evidence type="ECO:0000313" key="3">
    <source>
        <dbReference type="EMBL" id="GEL94534.1"/>
    </source>
</evidence>
<proteinExistence type="predicted"/>
<dbReference type="Gene3D" id="1.10.1780.10">
    <property type="entry name" value="Clp, N-terminal domain"/>
    <property type="match status" value="2"/>
</dbReference>
<dbReference type="SUPFAM" id="SSF81923">
    <property type="entry name" value="Double Clp-N motif"/>
    <property type="match status" value="1"/>
</dbReference>
<evidence type="ECO:0000313" key="4">
    <source>
        <dbReference type="Proteomes" id="UP000321720"/>
    </source>
</evidence>
<dbReference type="Proteomes" id="UP000321720">
    <property type="component" value="Unassembled WGS sequence"/>
</dbReference>
<dbReference type="RefSeq" id="WP_146842226.1">
    <property type="nucleotide sequence ID" value="NZ_BJWG01000004.1"/>
</dbReference>
<organism evidence="3 4">
    <name type="scientific">Cellulomonas composti</name>
    <dbReference type="NCBI Taxonomy" id="266130"/>
    <lineage>
        <taxon>Bacteria</taxon>
        <taxon>Bacillati</taxon>
        <taxon>Actinomycetota</taxon>
        <taxon>Actinomycetes</taxon>
        <taxon>Micrococcales</taxon>
        <taxon>Cellulomonadaceae</taxon>
        <taxon>Cellulomonas</taxon>
    </lineage>
</organism>
<protein>
    <submittedName>
        <fullName evidence="3">ATPase</fullName>
    </submittedName>
</protein>
<evidence type="ECO:0000259" key="2">
    <source>
        <dbReference type="PROSITE" id="PS51903"/>
    </source>
</evidence>
<dbReference type="Pfam" id="PF02861">
    <property type="entry name" value="Clp_N"/>
    <property type="match status" value="2"/>
</dbReference>
<comment type="caution">
    <text evidence="3">The sequence shown here is derived from an EMBL/GenBank/DDBJ whole genome shotgun (WGS) entry which is preliminary data.</text>
</comment>
<dbReference type="EMBL" id="BJWG01000004">
    <property type="protein sequence ID" value="GEL94534.1"/>
    <property type="molecule type" value="Genomic_DNA"/>
</dbReference>
<gene>
    <name evidence="3" type="ORF">CCO02nite_11920</name>
</gene>
<accession>A0A511J964</accession>
<keyword evidence="1" id="KW-0677">Repeat</keyword>
<sequence length="178" mass="18489">MFERFTHDARTAVEQARVEAGALGAQRIDAGHVVLGAVSEPDAVATLALARLGASADDVRDILRARPDGPLDADALAAIGIDLDAVRTQVEATFGPGSLDGAPGSRPRGFDPSAKKLLEVALREAVRLRDRRIDTGHLLLAAARVGEGPAQDVLTGLGLSPQDVRDAVAEVHATRPAA</sequence>
<reference evidence="3 4" key="1">
    <citation type="submission" date="2019-07" db="EMBL/GenBank/DDBJ databases">
        <title>Whole genome shotgun sequence of Cellulomonas composti NBRC 100758.</title>
        <authorList>
            <person name="Hosoyama A."/>
            <person name="Uohara A."/>
            <person name="Ohji S."/>
            <person name="Ichikawa N."/>
        </authorList>
    </citation>
    <scope>NUCLEOTIDE SEQUENCE [LARGE SCALE GENOMIC DNA]</scope>
    <source>
        <strain evidence="3 4">NBRC 100758</strain>
    </source>
</reference>
<feature type="domain" description="Clp R" evidence="2">
    <location>
        <begin position="2"/>
        <end position="174"/>
    </location>
</feature>
<keyword evidence="4" id="KW-1185">Reference proteome</keyword>
<evidence type="ECO:0000256" key="1">
    <source>
        <dbReference type="PROSITE-ProRule" id="PRU01251"/>
    </source>
</evidence>
<dbReference type="InterPro" id="IPR004176">
    <property type="entry name" value="Clp_R_N"/>
</dbReference>
<dbReference type="AlphaFoldDB" id="A0A511J964"/>
<dbReference type="OrthoDB" id="3628183at2"/>
<dbReference type="InterPro" id="IPR036628">
    <property type="entry name" value="Clp_N_dom_sf"/>
</dbReference>
<name>A0A511J964_9CELL</name>
<dbReference type="PROSITE" id="PS51903">
    <property type="entry name" value="CLP_R"/>
    <property type="match status" value="1"/>
</dbReference>